<dbReference type="InParanoid" id="A0A4S2MHL1"/>
<dbReference type="Proteomes" id="UP000298138">
    <property type="component" value="Unassembled WGS sequence"/>
</dbReference>
<dbReference type="AlphaFoldDB" id="A0A4S2MHL1"/>
<dbReference type="EMBL" id="ML220182">
    <property type="protein sequence ID" value="TGZ76361.1"/>
    <property type="molecule type" value="Genomic_DNA"/>
</dbReference>
<gene>
    <name evidence="1" type="ORF">EX30DRAFT_255775</name>
</gene>
<keyword evidence="2" id="KW-1185">Reference proteome</keyword>
<sequence length="82" mass="9680">MDPGRRGLGIMRNGDRRRICVCGRYYCFPWLQDGVINDFIVLDLDCRTLFGTLLLWPERWTSELDRVGLVVHVFFFRGRGWA</sequence>
<reference evidence="1 2" key="1">
    <citation type="submission" date="2019-04" db="EMBL/GenBank/DDBJ databases">
        <title>Comparative genomics and transcriptomics to analyze fruiting body development in filamentous ascomycetes.</title>
        <authorList>
            <consortium name="DOE Joint Genome Institute"/>
            <person name="Lutkenhaus R."/>
            <person name="Traeger S."/>
            <person name="Breuer J."/>
            <person name="Kuo A."/>
            <person name="Lipzen A."/>
            <person name="Pangilinan J."/>
            <person name="Dilworth D."/>
            <person name="Sandor L."/>
            <person name="Poggeler S."/>
            <person name="Barry K."/>
            <person name="Grigoriev I.V."/>
            <person name="Nowrousian M."/>
        </authorList>
    </citation>
    <scope>NUCLEOTIDE SEQUENCE [LARGE SCALE GENOMIC DNA]</scope>
    <source>
        <strain evidence="1 2">CBS 389.68</strain>
    </source>
</reference>
<organism evidence="1 2">
    <name type="scientific">Ascodesmis nigricans</name>
    <dbReference type="NCBI Taxonomy" id="341454"/>
    <lineage>
        <taxon>Eukaryota</taxon>
        <taxon>Fungi</taxon>
        <taxon>Dikarya</taxon>
        <taxon>Ascomycota</taxon>
        <taxon>Pezizomycotina</taxon>
        <taxon>Pezizomycetes</taxon>
        <taxon>Pezizales</taxon>
        <taxon>Ascodesmidaceae</taxon>
        <taxon>Ascodesmis</taxon>
    </lineage>
</organism>
<accession>A0A4S2MHL1</accession>
<evidence type="ECO:0000313" key="1">
    <source>
        <dbReference type="EMBL" id="TGZ76361.1"/>
    </source>
</evidence>
<protein>
    <submittedName>
        <fullName evidence="1">Uncharacterized protein</fullName>
    </submittedName>
</protein>
<proteinExistence type="predicted"/>
<evidence type="ECO:0000313" key="2">
    <source>
        <dbReference type="Proteomes" id="UP000298138"/>
    </source>
</evidence>
<name>A0A4S2MHL1_9PEZI</name>